<dbReference type="GO" id="GO:0003714">
    <property type="term" value="F:transcription corepressor activity"/>
    <property type="evidence" value="ECO:0007669"/>
    <property type="project" value="InterPro"/>
</dbReference>
<organism evidence="1 2">
    <name type="scientific">Senna tora</name>
    <dbReference type="NCBI Taxonomy" id="362788"/>
    <lineage>
        <taxon>Eukaryota</taxon>
        <taxon>Viridiplantae</taxon>
        <taxon>Streptophyta</taxon>
        <taxon>Embryophyta</taxon>
        <taxon>Tracheophyta</taxon>
        <taxon>Spermatophyta</taxon>
        <taxon>Magnoliopsida</taxon>
        <taxon>eudicotyledons</taxon>
        <taxon>Gunneridae</taxon>
        <taxon>Pentapetalae</taxon>
        <taxon>rosids</taxon>
        <taxon>fabids</taxon>
        <taxon>Fabales</taxon>
        <taxon>Fabaceae</taxon>
        <taxon>Caesalpinioideae</taxon>
        <taxon>Cassia clade</taxon>
        <taxon>Senna</taxon>
    </lineage>
</organism>
<dbReference type="InterPro" id="IPR006594">
    <property type="entry name" value="LisH"/>
</dbReference>
<dbReference type="EMBL" id="JAAIUW010000009">
    <property type="protein sequence ID" value="KAF7816060.1"/>
    <property type="molecule type" value="Genomic_DNA"/>
</dbReference>
<dbReference type="PROSITE" id="PS50896">
    <property type="entry name" value="LISH"/>
    <property type="match status" value="1"/>
</dbReference>
<evidence type="ECO:0000313" key="1">
    <source>
        <dbReference type="EMBL" id="KAF7816060.1"/>
    </source>
</evidence>
<name>A0A834T6P9_9FABA</name>
<dbReference type="Proteomes" id="UP000634136">
    <property type="component" value="Unassembled WGS sequence"/>
</dbReference>
<keyword evidence="2" id="KW-1185">Reference proteome</keyword>
<dbReference type="OrthoDB" id="5600002at2759"/>
<gene>
    <name evidence="1" type="ORF">G2W53_030029</name>
</gene>
<protein>
    <recommendedName>
        <fullName evidence="3">LisH domain-containing protein</fullName>
    </recommendedName>
</protein>
<dbReference type="InterPro" id="IPR044716">
    <property type="entry name" value="LEUNIG-like"/>
</dbReference>
<dbReference type="PANTHER" id="PTHR44376">
    <property type="entry name" value="TRANSCRIPTIONAL REGULATOR OF FILAMENTOUS GROWTH FLO8"/>
    <property type="match status" value="1"/>
</dbReference>
<accession>A0A834T6P9</accession>
<evidence type="ECO:0008006" key="3">
    <source>
        <dbReference type="Google" id="ProtNLM"/>
    </source>
</evidence>
<dbReference type="PANTHER" id="PTHR44376:SF8">
    <property type="entry name" value="TRANSCRIPTIONAL COREPRESSOR LEUNIG-LIKE"/>
    <property type="match status" value="1"/>
</dbReference>
<evidence type="ECO:0000313" key="2">
    <source>
        <dbReference type="Proteomes" id="UP000634136"/>
    </source>
</evidence>
<comment type="caution">
    <text evidence="1">The sequence shown here is derived from an EMBL/GenBank/DDBJ whole genome shotgun (WGS) entry which is preliminary data.</text>
</comment>
<reference evidence="1" key="1">
    <citation type="submission" date="2020-09" db="EMBL/GenBank/DDBJ databases">
        <title>Genome-Enabled Discovery of Anthraquinone Biosynthesis in Senna tora.</title>
        <authorList>
            <person name="Kang S.-H."/>
            <person name="Pandey R.P."/>
            <person name="Lee C.-M."/>
            <person name="Sim J.-S."/>
            <person name="Jeong J.-T."/>
            <person name="Choi B.-S."/>
            <person name="Jung M."/>
            <person name="Ginzburg D."/>
            <person name="Zhao K."/>
            <person name="Won S.Y."/>
            <person name="Oh T.-J."/>
            <person name="Yu Y."/>
            <person name="Kim N.-H."/>
            <person name="Lee O.R."/>
            <person name="Lee T.-H."/>
            <person name="Bashyal P."/>
            <person name="Kim T.-S."/>
            <person name="Lee W.-H."/>
            <person name="Kawkins C."/>
            <person name="Kim C.-K."/>
            <person name="Kim J.S."/>
            <person name="Ahn B.O."/>
            <person name="Rhee S.Y."/>
            <person name="Sohng J.K."/>
        </authorList>
    </citation>
    <scope>NUCLEOTIDE SEQUENCE</scope>
    <source>
        <tissue evidence="1">Leaf</tissue>
    </source>
</reference>
<proteinExistence type="predicted"/>
<dbReference type="AlphaFoldDB" id="A0A834T6P9"/>
<sequence>MPDFDLRRMLDRYLHDYLMKRNMRTAELFLNEGDLGFDPNVPPAIDIPEGFLREWWTISYEFEVFRSWVNQHVVEPSVEAPQEQDALQSGQNVMNPVDSAPTMSTGSESMALQSESVAVQSESMALQSEPVAVQSEPMAVQSEPMAVQSEPMAVQSEPMAVQSEPVAVQSEPMALQSEPVAVQSESLPLHREGKAPLVFTPSSHLDGLLTTTLGKCPPANYASTIGQTSRPLDHTIPEIANTAFPEETDPWIEKLIDSFWMFEEDPKDDNLALGESSKNMQNLNVFEEGNPNMQNTAGSTSPMLLDDDNTSETSDCTSKIPKLSTAGDSFFFFFGFIK</sequence>